<gene>
    <name evidence="6" type="primary">LOC106169603</name>
</gene>
<dbReference type="Gene3D" id="2.30.29.30">
    <property type="entry name" value="Pleckstrin-homology domain (PH domain)/Phosphotyrosine-binding domain (PTB)"/>
    <property type="match status" value="2"/>
</dbReference>
<dbReference type="KEGG" id="lak:106169603"/>
<dbReference type="GO" id="GO:0007160">
    <property type="term" value="P:cell-matrix adhesion"/>
    <property type="evidence" value="ECO:0007669"/>
    <property type="project" value="TreeGrafter"/>
</dbReference>
<dbReference type="CDD" id="cd14473">
    <property type="entry name" value="FERM_B-lobe"/>
    <property type="match status" value="2"/>
</dbReference>
<evidence type="ECO:0000313" key="6">
    <source>
        <dbReference type="RefSeq" id="XP_013404560.1"/>
    </source>
</evidence>
<proteinExistence type="inferred from homology"/>
<dbReference type="OrthoDB" id="10057618at2759"/>
<feature type="domain" description="PH" evidence="4">
    <location>
        <begin position="385"/>
        <end position="499"/>
    </location>
</feature>
<dbReference type="InterPro" id="IPR019748">
    <property type="entry name" value="FERM_central"/>
</dbReference>
<evidence type="ECO:0000313" key="5">
    <source>
        <dbReference type="Proteomes" id="UP000085678"/>
    </source>
</evidence>
<dbReference type="Pfam" id="PF18124">
    <property type="entry name" value="Kindlin_2_N"/>
    <property type="match status" value="1"/>
</dbReference>
<keyword evidence="5" id="KW-1185">Reference proteome</keyword>
<organism evidence="5 6">
    <name type="scientific">Lingula anatina</name>
    <name type="common">Brachiopod</name>
    <name type="synonym">Lingula unguis</name>
    <dbReference type="NCBI Taxonomy" id="7574"/>
    <lineage>
        <taxon>Eukaryota</taxon>
        <taxon>Metazoa</taxon>
        <taxon>Spiralia</taxon>
        <taxon>Lophotrochozoa</taxon>
        <taxon>Brachiopoda</taxon>
        <taxon>Linguliformea</taxon>
        <taxon>Lingulata</taxon>
        <taxon>Lingulida</taxon>
        <taxon>Linguloidea</taxon>
        <taxon>Lingulidae</taxon>
        <taxon>Lingula</taxon>
    </lineage>
</organism>
<evidence type="ECO:0000256" key="1">
    <source>
        <dbReference type="ARBA" id="ARBA00008052"/>
    </source>
</evidence>
<feature type="compositionally biased region" description="Polar residues" evidence="3">
    <location>
        <begin position="173"/>
        <end position="183"/>
    </location>
</feature>
<dbReference type="RefSeq" id="XP_013404560.1">
    <property type="nucleotide sequence ID" value="XM_013549106.2"/>
</dbReference>
<dbReference type="CDD" id="cd13205">
    <property type="entry name" value="FERM_C_fermitin"/>
    <property type="match status" value="1"/>
</dbReference>
<name>A0A1S3J2D1_LINAN</name>
<dbReference type="InParanoid" id="A0A1S3J2D1"/>
<dbReference type="AlphaFoldDB" id="A0A1S3J2D1"/>
<dbReference type="SUPFAM" id="SSF47031">
    <property type="entry name" value="Second domain of FERM"/>
    <property type="match status" value="1"/>
</dbReference>
<protein>
    <submittedName>
        <fullName evidence="6">Fermitin family homolog 2</fullName>
    </submittedName>
</protein>
<dbReference type="Gene3D" id="3.10.20.90">
    <property type="entry name" value="Phosphatidylinositol 3-kinase Catalytic Subunit, Chain A, domain 1"/>
    <property type="match status" value="2"/>
</dbReference>
<dbReference type="PANTHER" id="PTHR16160">
    <property type="entry name" value="FERMITIN 2-RELATED"/>
    <property type="match status" value="1"/>
</dbReference>
<dbReference type="STRING" id="7574.A0A1S3J2D1"/>
<dbReference type="SUPFAM" id="SSF50729">
    <property type="entry name" value="PH domain-like"/>
    <property type="match status" value="2"/>
</dbReference>
<sequence length="700" mass="80046">MMTDGGLIDGSWELQILVTDMQVERTLRVKGDLHIGGVMLKLVESLEFAVDWSDHALWWPEENMWLSRTRSTLDQYGVSAEARLHFTPMHKNLKLQLPDLQIMDVRADFSVKIFASVIQICKEMGIRHPEEVSLWRKVDRDELRNRNNVQKRRRQPDSPSGTLSPGGGGTSPYLTINSNHSGDSGQGGLFPRTPQGTLLRPGGSTPGSPFTPHTPASPYSYNGTLSPGSMSSLSFEGSLETSLINSPQTPSREAFNHLYRPKSYADKAKMNAWWLDSSRSLMEQNIRENDTVLLKFKFYSFYDLNPKYDAVRINQIYEQGKWALISEEIDCTEEEMMMFAALQLQVSLRANTDQPDGDQSNSTNEEGDDIDAALTDLQVSLEGSHITSPGDITRIPELQDYLKFFKPKKLTFKSFKKYWFAFRDTHLVMHKSKETTNGQPLMRVNLKGCEVQPDINITSQKYGIKLFIPGPDGMQEVWIRCETEDQYAKWMAAFKLASKGKTMADSTYETEVQSIQAFLSMQRPAPAPAVNPNQLDINPEDYVAPRFFKKFKTKQLVQRIVDSHANVRDMTLTEAKLNFIKAWQALPEFGITYFLVKFRNNRKEELVGIAHNRIMKMDLSNGDCLKTWRYSTMKAWNVNWEVREVLVQFEEEEVAFKSPYADCKIIHEFIGGYIFLSMRSSDKNQTLDQEMFFKLTGGWS</sequence>
<dbReference type="SMART" id="SM00233">
    <property type="entry name" value="PH"/>
    <property type="match status" value="1"/>
</dbReference>
<dbReference type="Proteomes" id="UP000085678">
    <property type="component" value="Unplaced"/>
</dbReference>
<dbReference type="PROSITE" id="PS50003">
    <property type="entry name" value="PH_DOMAIN"/>
    <property type="match status" value="1"/>
</dbReference>
<dbReference type="InterPro" id="IPR019749">
    <property type="entry name" value="Band_41_domain"/>
</dbReference>
<dbReference type="CDD" id="cd01237">
    <property type="entry name" value="PH_fermitin"/>
    <property type="match status" value="1"/>
</dbReference>
<comment type="similarity">
    <text evidence="1">Belongs to the kindlin family.</text>
</comment>
<dbReference type="PANTHER" id="PTHR16160:SF13">
    <property type="entry name" value="FERMITIN 2-RELATED"/>
    <property type="match status" value="1"/>
</dbReference>
<reference evidence="6" key="1">
    <citation type="submission" date="2025-08" db="UniProtKB">
        <authorList>
            <consortium name="RefSeq"/>
        </authorList>
    </citation>
    <scope>IDENTIFICATION</scope>
    <source>
        <tissue evidence="6">Gonads</tissue>
    </source>
</reference>
<dbReference type="InterPro" id="IPR001849">
    <property type="entry name" value="PH_domain"/>
</dbReference>
<dbReference type="CDD" id="cd17095">
    <property type="entry name" value="FERM_F0_kindlins"/>
    <property type="match status" value="1"/>
</dbReference>
<keyword evidence="2" id="KW-0130">Cell adhesion</keyword>
<dbReference type="GO" id="GO:0030055">
    <property type="term" value="C:cell-substrate junction"/>
    <property type="evidence" value="ECO:0007669"/>
    <property type="project" value="TreeGrafter"/>
</dbReference>
<dbReference type="GO" id="GO:0005178">
    <property type="term" value="F:integrin binding"/>
    <property type="evidence" value="ECO:0007669"/>
    <property type="project" value="TreeGrafter"/>
</dbReference>
<dbReference type="CDD" id="cd17096">
    <property type="entry name" value="FERM_F1_kindlins"/>
    <property type="match status" value="1"/>
</dbReference>
<feature type="region of interest" description="Disordered" evidence="3">
    <location>
        <begin position="145"/>
        <end position="223"/>
    </location>
</feature>
<dbReference type="InterPro" id="IPR037843">
    <property type="entry name" value="Kindlin/fermitin"/>
</dbReference>
<evidence type="ECO:0000256" key="3">
    <source>
        <dbReference type="SAM" id="MobiDB-lite"/>
    </source>
</evidence>
<accession>A0A1S3J2D1</accession>
<dbReference type="GeneID" id="106169603"/>
<dbReference type="InterPro" id="IPR040790">
    <property type="entry name" value="Kindlin_2_N"/>
</dbReference>
<dbReference type="Pfam" id="PF00373">
    <property type="entry name" value="FERM_M"/>
    <property type="match status" value="1"/>
</dbReference>
<dbReference type="GO" id="GO:0007229">
    <property type="term" value="P:integrin-mediated signaling pathway"/>
    <property type="evidence" value="ECO:0007669"/>
    <property type="project" value="InterPro"/>
</dbReference>
<feature type="compositionally biased region" description="Low complexity" evidence="3">
    <location>
        <begin position="201"/>
        <end position="214"/>
    </location>
</feature>
<dbReference type="Pfam" id="PF00169">
    <property type="entry name" value="PH"/>
    <property type="match status" value="1"/>
</dbReference>
<dbReference type="SMART" id="SM00295">
    <property type="entry name" value="B41"/>
    <property type="match status" value="1"/>
</dbReference>
<dbReference type="InterPro" id="IPR011993">
    <property type="entry name" value="PH-like_dom_sf"/>
</dbReference>
<dbReference type="InterPro" id="IPR035963">
    <property type="entry name" value="FERM_2"/>
</dbReference>
<evidence type="ECO:0000256" key="2">
    <source>
        <dbReference type="ARBA" id="ARBA00022889"/>
    </source>
</evidence>
<dbReference type="InterPro" id="IPR037837">
    <property type="entry name" value="PH_Kindlin/fermitin"/>
</dbReference>
<dbReference type="FunCoup" id="A0A1S3J2D1">
    <property type="interactions" value="424"/>
</dbReference>
<evidence type="ECO:0000259" key="4">
    <source>
        <dbReference type="PROSITE" id="PS50003"/>
    </source>
</evidence>